<reference evidence="1" key="1">
    <citation type="submission" date="2019-12" db="EMBL/GenBank/DDBJ databases">
        <title>Comparative genomics gives insights into the taxonomy of the Azoarcus-Aromatoleum group and reveals separate origins of nif in the plant-associated Azoarcus and non-plant-associated Aromatoleum sub-groups.</title>
        <authorList>
            <person name="Lafos M."/>
            <person name="Maluk M."/>
            <person name="Batista M."/>
            <person name="Junghare M."/>
            <person name="Carmona M."/>
            <person name="Faoro H."/>
            <person name="Cruz L.M."/>
            <person name="Battistoni F."/>
            <person name="De Souza E."/>
            <person name="Pedrosa F."/>
            <person name="Chen W.-M."/>
            <person name="Poole P.S."/>
            <person name="Dixon R.A."/>
            <person name="James E.K."/>
        </authorList>
    </citation>
    <scope>NUCLEOTIDE SEQUENCE</scope>
    <source>
        <strain evidence="1">NSC3</strain>
    </source>
</reference>
<dbReference type="Proteomes" id="UP000599523">
    <property type="component" value="Unassembled WGS sequence"/>
</dbReference>
<evidence type="ECO:0000313" key="2">
    <source>
        <dbReference type="Proteomes" id="UP000599523"/>
    </source>
</evidence>
<protein>
    <submittedName>
        <fullName evidence="1">Uncharacterized protein</fullName>
    </submittedName>
</protein>
<name>A0A972JAB2_9RHOO</name>
<dbReference type="RefSeq" id="WP_168987671.1">
    <property type="nucleotide sequence ID" value="NZ_CAWPHM010000261.1"/>
</dbReference>
<proteinExistence type="predicted"/>
<gene>
    <name evidence="1" type="ORF">GPA21_07945</name>
</gene>
<dbReference type="EMBL" id="WTVM01000037">
    <property type="protein sequence ID" value="NMG02903.1"/>
    <property type="molecule type" value="Genomic_DNA"/>
</dbReference>
<evidence type="ECO:0000313" key="1">
    <source>
        <dbReference type="EMBL" id="NMG02903.1"/>
    </source>
</evidence>
<comment type="caution">
    <text evidence="1">The sequence shown here is derived from an EMBL/GenBank/DDBJ whole genome shotgun (WGS) entry which is preliminary data.</text>
</comment>
<accession>A0A972JAB2</accession>
<organism evidence="1 2">
    <name type="scientific">Azoarcus taiwanensis</name>
    <dbReference type="NCBI Taxonomy" id="666964"/>
    <lineage>
        <taxon>Bacteria</taxon>
        <taxon>Pseudomonadati</taxon>
        <taxon>Pseudomonadota</taxon>
        <taxon>Betaproteobacteria</taxon>
        <taxon>Rhodocyclales</taxon>
        <taxon>Zoogloeaceae</taxon>
        <taxon>Azoarcus</taxon>
    </lineage>
</organism>
<dbReference type="AlphaFoldDB" id="A0A972JAB2"/>
<keyword evidence="2" id="KW-1185">Reference proteome</keyword>
<sequence length="249" mass="28144">MPFGMTMALAELSVDREARLSAVLAAAPIELILSKYRHAALFDANEVAALRLGGELDRRGIAPVFRMLDVLCDELVPDARQIVALADLQWLCARYPDHIPAWDRLRGVFDKGEAKALRAARFALWNGHRRPGQLVKALALTEMQLQELAWLIPAHVGRLRRSILERRHGAVNRIAETLSSSRDRRGPEEQAKTLRRREVLWLCAELAGWRPKRTAELFAMMPEGQELPRNVVGRQLDAIRAALSSKRRQ</sequence>